<comment type="caution">
    <text evidence="1">The sequence shown here is derived from an EMBL/GenBank/DDBJ whole genome shotgun (WGS) entry which is preliminary data.</text>
</comment>
<evidence type="ECO:0000313" key="1">
    <source>
        <dbReference type="EMBL" id="CAE7316647.1"/>
    </source>
</evidence>
<dbReference type="OrthoDB" id="436933at2759"/>
<gene>
    <name evidence="1" type="ORF">SPIL2461_LOCUS7276</name>
</gene>
<proteinExistence type="predicted"/>
<keyword evidence="2" id="KW-1185">Reference proteome</keyword>
<organism evidence="1 2">
    <name type="scientific">Symbiodinium pilosum</name>
    <name type="common">Dinoflagellate</name>
    <dbReference type="NCBI Taxonomy" id="2952"/>
    <lineage>
        <taxon>Eukaryota</taxon>
        <taxon>Sar</taxon>
        <taxon>Alveolata</taxon>
        <taxon>Dinophyceae</taxon>
        <taxon>Suessiales</taxon>
        <taxon>Symbiodiniaceae</taxon>
        <taxon>Symbiodinium</taxon>
    </lineage>
</organism>
<evidence type="ECO:0000313" key="2">
    <source>
        <dbReference type="Proteomes" id="UP000649617"/>
    </source>
</evidence>
<name>A0A812NLG4_SYMPI</name>
<dbReference type="Proteomes" id="UP000649617">
    <property type="component" value="Unassembled WGS sequence"/>
</dbReference>
<dbReference type="AlphaFoldDB" id="A0A812NLG4"/>
<reference evidence="1" key="1">
    <citation type="submission" date="2021-02" db="EMBL/GenBank/DDBJ databases">
        <authorList>
            <person name="Dougan E. K."/>
            <person name="Rhodes N."/>
            <person name="Thang M."/>
            <person name="Chan C."/>
        </authorList>
    </citation>
    <scope>NUCLEOTIDE SEQUENCE</scope>
</reference>
<protein>
    <submittedName>
        <fullName evidence="1">Uncharacterized protein</fullName>
    </submittedName>
</protein>
<sequence>STYDRDDDKLAQDITTTVGFLHLLKKVLRLRRGALYWRWIYKLRNKMSKEKRAAFKEAAGKIVTRKRTGTRHLRKTQEYPVAFAKAIATLHLEDVEKAKDPPGLTLNGIQKANLVCPGDWSEANLAELRDFLILEARNGTWKPIEGLPF</sequence>
<accession>A0A812NLG4</accession>
<dbReference type="EMBL" id="CAJNIZ010011214">
    <property type="protein sequence ID" value="CAE7316647.1"/>
    <property type="molecule type" value="Genomic_DNA"/>
</dbReference>
<feature type="non-terminal residue" evidence="1">
    <location>
        <position position="149"/>
    </location>
</feature>